<dbReference type="InterPro" id="IPR024344">
    <property type="entry name" value="MDMPI_metal-binding"/>
</dbReference>
<dbReference type="SUPFAM" id="SSF109854">
    <property type="entry name" value="DinB/YfiT-like putative metalloenzymes"/>
    <property type="match status" value="1"/>
</dbReference>
<dbReference type="OrthoDB" id="5178565at2"/>
<protein>
    <submittedName>
        <fullName evidence="2">Maleylpyruvate isomerase family mycothiol-dependent enzyme</fullName>
    </submittedName>
</protein>
<dbReference type="GO" id="GO:0046872">
    <property type="term" value="F:metal ion binding"/>
    <property type="evidence" value="ECO:0007669"/>
    <property type="project" value="InterPro"/>
</dbReference>
<comment type="caution">
    <text evidence="2">The sequence shown here is derived from an EMBL/GenBank/DDBJ whole genome shotgun (WGS) entry which is preliminary data.</text>
</comment>
<organism evidence="2 3">
    <name type="scientific">Kocuria tytonis</name>
    <dbReference type="NCBI Taxonomy" id="2054280"/>
    <lineage>
        <taxon>Bacteria</taxon>
        <taxon>Bacillati</taxon>
        <taxon>Actinomycetota</taxon>
        <taxon>Actinomycetes</taxon>
        <taxon>Micrococcales</taxon>
        <taxon>Micrococcaceae</taxon>
        <taxon>Kocuria</taxon>
    </lineage>
</organism>
<feature type="domain" description="Mycothiol-dependent maleylpyruvate isomerase metal-binding" evidence="1">
    <location>
        <begin position="10"/>
        <end position="99"/>
    </location>
</feature>
<dbReference type="EMBL" id="PNJG02000002">
    <property type="protein sequence ID" value="RKQ35042.1"/>
    <property type="molecule type" value="Genomic_DNA"/>
</dbReference>
<keyword evidence="2" id="KW-0413">Isomerase</keyword>
<evidence type="ECO:0000313" key="2">
    <source>
        <dbReference type="EMBL" id="RKQ35042.1"/>
    </source>
</evidence>
<evidence type="ECO:0000313" key="3">
    <source>
        <dbReference type="Proteomes" id="UP000249516"/>
    </source>
</evidence>
<reference evidence="2 3" key="1">
    <citation type="submission" date="2018-10" db="EMBL/GenBank/DDBJ databases">
        <title>Kocuria tytouropygialis sp. nov., isolated from the uropygial gland of an American barn owl (Tyto furcata).</title>
        <authorList>
            <person name="Braun M.S."/>
            <person name="Wang E."/>
            <person name="Zimmermann S."/>
            <person name="Wagner H."/>
            <person name="Wink M."/>
        </authorList>
    </citation>
    <scope>NUCLEOTIDE SEQUENCE [LARGE SCALE GENOMIC DNA]</scope>
    <source>
        <strain evidence="2 3">442</strain>
    </source>
</reference>
<dbReference type="RefSeq" id="WP_121030881.1">
    <property type="nucleotide sequence ID" value="NZ_PNJG02000002.1"/>
</dbReference>
<dbReference type="GO" id="GO:0016853">
    <property type="term" value="F:isomerase activity"/>
    <property type="evidence" value="ECO:0007669"/>
    <property type="project" value="UniProtKB-KW"/>
</dbReference>
<dbReference type="AlphaFoldDB" id="A0A495A6R5"/>
<dbReference type="Gene3D" id="1.20.120.450">
    <property type="entry name" value="dinb family like domain"/>
    <property type="match status" value="1"/>
</dbReference>
<dbReference type="InterPro" id="IPR017517">
    <property type="entry name" value="Maleyloyr_isom"/>
</dbReference>
<dbReference type="Pfam" id="PF11716">
    <property type="entry name" value="MDMPI_N"/>
    <property type="match status" value="1"/>
</dbReference>
<evidence type="ECO:0000259" key="1">
    <source>
        <dbReference type="Pfam" id="PF11716"/>
    </source>
</evidence>
<sequence>MSDDLLTWTQQARRELAEDLGDLTARDWRSPSLCQGWDVEHVVAHLTAAASTTQLAWLRSIILSGFRPAVHNERRLREHLGKNPAETLARFRAVIAATVAPSKDLVAYLGEVLVHGEDIRRPLGIPSVGDVDAATQVAEFYASRDFAVNSRSLASGLHLRATDGAFEHGSGPEVVGPTLALVMGMAGRPSYLGQLAGDGVSVLASRLGEGA</sequence>
<accession>A0A495A6R5</accession>
<keyword evidence="2" id="KW-0670">Pyruvate</keyword>
<gene>
    <name evidence="2" type="ORF">C1C97_007140</name>
</gene>
<name>A0A495A6R5_9MICC</name>
<dbReference type="InterPro" id="IPR034660">
    <property type="entry name" value="DinB/YfiT-like"/>
</dbReference>
<proteinExistence type="predicted"/>
<dbReference type="NCBIfam" id="TIGR03083">
    <property type="entry name" value="maleylpyruvate isomerase family mycothiol-dependent enzyme"/>
    <property type="match status" value="1"/>
</dbReference>
<keyword evidence="3" id="KW-1185">Reference proteome</keyword>
<dbReference type="Proteomes" id="UP000249516">
    <property type="component" value="Unassembled WGS sequence"/>
</dbReference>